<dbReference type="InterPro" id="IPR036734">
    <property type="entry name" value="Neur_chan_lig-bd_sf"/>
</dbReference>
<keyword evidence="4" id="KW-1133">Transmembrane helix</keyword>
<dbReference type="Proteomes" id="UP000198287">
    <property type="component" value="Unassembled WGS sequence"/>
</dbReference>
<proteinExistence type="predicted"/>
<comment type="caution">
    <text evidence="6">The sequence shown here is derived from an EMBL/GenBank/DDBJ whole genome shotgun (WGS) entry which is preliminary data.</text>
</comment>
<dbReference type="OrthoDB" id="6490394at2759"/>
<dbReference type="SUPFAM" id="SSF63712">
    <property type="entry name" value="Nicotinic receptor ligand binding domain-like"/>
    <property type="match status" value="2"/>
</dbReference>
<evidence type="ECO:0000256" key="2">
    <source>
        <dbReference type="ARBA" id="ARBA00023136"/>
    </source>
</evidence>
<feature type="compositionally biased region" description="Polar residues" evidence="3">
    <location>
        <begin position="60"/>
        <end position="69"/>
    </location>
</feature>
<dbReference type="STRING" id="158441.A0A226DM23"/>
<keyword evidence="6" id="KW-0675">Receptor</keyword>
<dbReference type="PROSITE" id="PS00236">
    <property type="entry name" value="NEUROTR_ION_CHANNEL"/>
    <property type="match status" value="1"/>
</dbReference>
<protein>
    <submittedName>
        <fullName evidence="6">Gamma-aminobutyric acid receptor subunit rho-1</fullName>
    </submittedName>
</protein>
<accession>A0A226DM23</accession>
<gene>
    <name evidence="6" type="ORF">Fcan01_19210</name>
</gene>
<sequence>MKGRAGKRNRLLGTILYILPLLLILFSFTILPSATSPLDTDSALIGGDHDRRDELVEPGNNANPKNSKNGSYTIGTLTIPAGYDKLILPTGGGVSNETLVNVQLGIREVLGVDTKGETVELDTEVGVSWIDWDIWLNFMEDKEAQEKAKTRDEEIILDSEVLRHIWKPDIYIGPFTIVVILSEFSINSEWRSPNVCPQIWSKLAFGGDICIKRGENAPIRLTNFSFSKFTADFSRFGCKYLRQTCALGDEMASVDRTSILSKLITLRFLVNNKALPGIISFKSRQTLKLRCDMDFHYYPADIQTCEYNIRSYSYTQDKLFLMWDLVHSIYLDKLADSNFDFQISSAEPQWARFIKFWPKIYMSRI</sequence>
<feature type="domain" description="Neurotransmitter-gated ion-channel ligand-binding" evidence="5">
    <location>
        <begin position="277"/>
        <end position="328"/>
    </location>
</feature>
<organism evidence="6 7">
    <name type="scientific">Folsomia candida</name>
    <name type="common">Springtail</name>
    <dbReference type="NCBI Taxonomy" id="158441"/>
    <lineage>
        <taxon>Eukaryota</taxon>
        <taxon>Metazoa</taxon>
        <taxon>Ecdysozoa</taxon>
        <taxon>Arthropoda</taxon>
        <taxon>Hexapoda</taxon>
        <taxon>Collembola</taxon>
        <taxon>Entomobryomorpha</taxon>
        <taxon>Isotomoidea</taxon>
        <taxon>Isotomidae</taxon>
        <taxon>Proisotominae</taxon>
        <taxon>Folsomia</taxon>
    </lineage>
</organism>
<evidence type="ECO:0000313" key="6">
    <source>
        <dbReference type="EMBL" id="OXA46058.1"/>
    </source>
</evidence>
<evidence type="ECO:0000256" key="1">
    <source>
        <dbReference type="ARBA" id="ARBA00004141"/>
    </source>
</evidence>
<keyword evidence="2 4" id="KW-0472">Membrane</keyword>
<dbReference type="InterPro" id="IPR006202">
    <property type="entry name" value="Neur_chan_lig-bd"/>
</dbReference>
<dbReference type="EMBL" id="LNIX01000016">
    <property type="protein sequence ID" value="OXA46058.1"/>
    <property type="molecule type" value="Genomic_DNA"/>
</dbReference>
<reference evidence="6 7" key="1">
    <citation type="submission" date="2015-12" db="EMBL/GenBank/DDBJ databases">
        <title>The genome of Folsomia candida.</title>
        <authorList>
            <person name="Faddeeva A."/>
            <person name="Derks M.F."/>
            <person name="Anvar Y."/>
            <person name="Smit S."/>
            <person name="Van Straalen N."/>
            <person name="Roelofs D."/>
        </authorList>
    </citation>
    <scope>NUCLEOTIDE SEQUENCE [LARGE SCALE GENOMIC DNA]</scope>
    <source>
        <strain evidence="6 7">VU population</strain>
        <tissue evidence="6">Whole body</tissue>
    </source>
</reference>
<dbReference type="Gene3D" id="2.70.170.10">
    <property type="entry name" value="Neurotransmitter-gated ion-channel ligand-binding domain"/>
    <property type="match status" value="2"/>
</dbReference>
<dbReference type="InterPro" id="IPR006201">
    <property type="entry name" value="Neur_channel"/>
</dbReference>
<dbReference type="GO" id="GO:0005230">
    <property type="term" value="F:extracellular ligand-gated monoatomic ion channel activity"/>
    <property type="evidence" value="ECO:0007669"/>
    <property type="project" value="InterPro"/>
</dbReference>
<keyword evidence="4" id="KW-0812">Transmembrane</keyword>
<evidence type="ECO:0000313" key="7">
    <source>
        <dbReference type="Proteomes" id="UP000198287"/>
    </source>
</evidence>
<comment type="subcellular location">
    <subcellularLocation>
        <location evidence="1">Membrane</location>
        <topology evidence="1">Multi-pass membrane protein</topology>
    </subcellularLocation>
</comment>
<dbReference type="GO" id="GO:0004888">
    <property type="term" value="F:transmembrane signaling receptor activity"/>
    <property type="evidence" value="ECO:0007669"/>
    <property type="project" value="InterPro"/>
</dbReference>
<dbReference type="Pfam" id="PF02931">
    <property type="entry name" value="Neur_chan_LBD"/>
    <property type="match status" value="1"/>
</dbReference>
<name>A0A226DM23_FOLCA</name>
<evidence type="ECO:0000256" key="4">
    <source>
        <dbReference type="SAM" id="Phobius"/>
    </source>
</evidence>
<dbReference type="GO" id="GO:0016020">
    <property type="term" value="C:membrane"/>
    <property type="evidence" value="ECO:0007669"/>
    <property type="project" value="UniProtKB-SubCell"/>
</dbReference>
<feature type="transmembrane region" description="Helical" evidence="4">
    <location>
        <begin position="12"/>
        <end position="31"/>
    </location>
</feature>
<dbReference type="PANTHER" id="PTHR18945">
    <property type="entry name" value="NEUROTRANSMITTER GATED ION CHANNEL"/>
    <property type="match status" value="1"/>
</dbReference>
<evidence type="ECO:0000256" key="3">
    <source>
        <dbReference type="SAM" id="MobiDB-lite"/>
    </source>
</evidence>
<evidence type="ECO:0000259" key="5">
    <source>
        <dbReference type="Pfam" id="PF02931"/>
    </source>
</evidence>
<dbReference type="AlphaFoldDB" id="A0A226DM23"/>
<feature type="region of interest" description="Disordered" evidence="3">
    <location>
        <begin position="49"/>
        <end position="69"/>
    </location>
</feature>
<dbReference type="InterPro" id="IPR018000">
    <property type="entry name" value="Neurotransmitter_ion_chnl_CS"/>
</dbReference>
<keyword evidence="7" id="KW-1185">Reference proteome</keyword>